<evidence type="ECO:0000256" key="8">
    <source>
        <dbReference type="ARBA" id="ARBA00022958"/>
    </source>
</evidence>
<evidence type="ECO:0000256" key="4">
    <source>
        <dbReference type="ARBA" id="ARBA00022475"/>
    </source>
</evidence>
<protein>
    <recommendedName>
        <fullName evidence="12">Trk system potassium uptake protein</fullName>
    </recommendedName>
</protein>
<evidence type="ECO:0000256" key="2">
    <source>
        <dbReference type="ARBA" id="ARBA00009137"/>
    </source>
</evidence>
<dbReference type="AlphaFoldDB" id="A0AAW8B4W2"/>
<dbReference type="PANTHER" id="PTHR32024">
    <property type="entry name" value="TRK SYSTEM POTASSIUM UPTAKE PROTEIN TRKG-RELATED"/>
    <property type="match status" value="1"/>
</dbReference>
<dbReference type="Proteomes" id="UP001178354">
    <property type="component" value="Unassembled WGS sequence"/>
</dbReference>
<dbReference type="InterPro" id="IPR003445">
    <property type="entry name" value="Cat_transpt"/>
</dbReference>
<keyword evidence="10 12" id="KW-0406">Ion transport</keyword>
<keyword evidence="16" id="KW-1185">Reference proteome</keyword>
<keyword evidence="13" id="KW-0479">Metal-binding</keyword>
<feature type="transmembrane region" description="Helical" evidence="14">
    <location>
        <begin position="182"/>
        <end position="202"/>
    </location>
</feature>
<keyword evidence="8 12" id="KW-0630">Potassium</keyword>
<proteinExistence type="inferred from homology"/>
<name>A0AAW8B4W2_9GAMM</name>
<feature type="transmembrane region" description="Helical" evidence="14">
    <location>
        <begin position="396"/>
        <end position="416"/>
    </location>
</feature>
<keyword evidence="9 14" id="KW-1133">Transmembrane helix</keyword>
<keyword evidence="4 12" id="KW-1003">Cell membrane</keyword>
<feature type="transmembrane region" description="Helical" evidence="14">
    <location>
        <begin position="38"/>
        <end position="57"/>
    </location>
</feature>
<accession>A0AAW8B4W2</accession>
<sequence>MQFRIISKVLGLMMMIFSLTLLTPIAIAAIYGENTHQAFFFSFAITFSLGMLLWLPYSRMKGDLRTRDGFVITTLFWTVLSLVGSLPFILVDAIHLHFTDAVFESISGLTTTGATVITGLDYLPKSILYYRQQLHWLGGIGIVVIAIAIMPMLGVGGMQLYKAETPGPVKDNKMTPRITQTAKALFTIYLSLTIICSFAYWLAGMNTFDAITHAFSTIATGGFANYDASIGYFNSPTIMMLAVFFMIISGISFGLHYYAWVKGSVLHYWHNSESKMYLNMIIGGSIICCGYLFLSGSLSLTDSLLHGVFQLVSIMTSTGFATTNFSNWPTFLPVFLIVLSFFGACAGSTGGGIKVGRMLILAKQSLREIYRLIHPSAIFPIKLRNRTVPERVADSVWAFFGIYLAIFYFLVMLLQFTGLDYLTAWSCTAAALNNLGPGLGDAAAHYGEINSTAKWLLSAAMIIGRLEIFTVLVLFTPMFWRR</sequence>
<feature type="transmembrane region" description="Helical" evidence="14">
    <location>
        <begin position="331"/>
        <end position="353"/>
    </location>
</feature>
<feature type="transmembrane region" description="Helical" evidence="14">
    <location>
        <begin position="69"/>
        <end position="90"/>
    </location>
</feature>
<evidence type="ECO:0000256" key="6">
    <source>
        <dbReference type="ARBA" id="ARBA00022538"/>
    </source>
</evidence>
<evidence type="ECO:0000256" key="7">
    <source>
        <dbReference type="ARBA" id="ARBA00022692"/>
    </source>
</evidence>
<reference evidence="15" key="2">
    <citation type="submission" date="2023-08" db="EMBL/GenBank/DDBJ databases">
        <authorList>
            <person name="Luo J."/>
        </authorList>
    </citation>
    <scope>NUCLEOTIDE SEQUENCE</scope>
    <source>
        <strain evidence="15">DSM 25064</strain>
    </source>
</reference>
<dbReference type="GO" id="GO:0005886">
    <property type="term" value="C:plasma membrane"/>
    <property type="evidence" value="ECO:0007669"/>
    <property type="project" value="UniProtKB-SubCell"/>
</dbReference>
<evidence type="ECO:0000256" key="9">
    <source>
        <dbReference type="ARBA" id="ARBA00022989"/>
    </source>
</evidence>
<feature type="binding site" evidence="13">
    <location>
        <position position="435"/>
    </location>
    <ligand>
        <name>K(+)</name>
        <dbReference type="ChEBI" id="CHEBI:29103"/>
    </ligand>
</feature>
<dbReference type="RefSeq" id="WP_305170360.1">
    <property type="nucleotide sequence ID" value="NZ_JAUUUU010000003.1"/>
</dbReference>
<evidence type="ECO:0000313" key="15">
    <source>
        <dbReference type="EMBL" id="MDP1520782.1"/>
    </source>
</evidence>
<gene>
    <name evidence="15" type="ORF">Q8A57_07375</name>
</gene>
<dbReference type="InterPro" id="IPR004772">
    <property type="entry name" value="TrkH"/>
</dbReference>
<reference evidence="15" key="1">
    <citation type="journal article" date="2010" name="Int. J. Syst. Evol. Microbiol.">
        <title>Porticoccus litoralis gen. nov., sp. nov., a gammaproteobacterium isolated from the Yellow Sea.</title>
        <authorList>
            <person name="Oh H.M."/>
            <person name="Kim H."/>
            <person name="Kim K.M."/>
            <person name="Min G.S."/>
            <person name="Cho J.C."/>
        </authorList>
    </citation>
    <scope>NUCLEOTIDE SEQUENCE</scope>
    <source>
        <strain evidence="15">DSM 25064</strain>
    </source>
</reference>
<evidence type="ECO:0000256" key="10">
    <source>
        <dbReference type="ARBA" id="ARBA00023065"/>
    </source>
</evidence>
<organism evidence="15 16">
    <name type="scientific">Porticoccus litoralis</name>
    <dbReference type="NCBI Taxonomy" id="434086"/>
    <lineage>
        <taxon>Bacteria</taxon>
        <taxon>Pseudomonadati</taxon>
        <taxon>Pseudomonadota</taxon>
        <taxon>Gammaproteobacteria</taxon>
        <taxon>Cellvibrionales</taxon>
        <taxon>Porticoccaceae</taxon>
        <taxon>Porticoccus</taxon>
    </lineage>
</organism>
<dbReference type="GO" id="GO:0015379">
    <property type="term" value="F:potassium:chloride symporter activity"/>
    <property type="evidence" value="ECO:0007669"/>
    <property type="project" value="InterPro"/>
</dbReference>
<keyword evidence="11 12" id="KW-0472">Membrane</keyword>
<comment type="caution">
    <text evidence="15">The sequence shown here is derived from an EMBL/GenBank/DDBJ whole genome shotgun (WGS) entry which is preliminary data.</text>
</comment>
<keyword evidence="3 12" id="KW-0813">Transport</keyword>
<dbReference type="GO" id="GO:0046872">
    <property type="term" value="F:metal ion binding"/>
    <property type="evidence" value="ECO:0007669"/>
    <property type="project" value="UniProtKB-KW"/>
</dbReference>
<evidence type="ECO:0000313" key="16">
    <source>
        <dbReference type="Proteomes" id="UP001178354"/>
    </source>
</evidence>
<dbReference type="NCBIfam" id="TIGR00933">
    <property type="entry name" value="2a38"/>
    <property type="match status" value="1"/>
</dbReference>
<evidence type="ECO:0000256" key="1">
    <source>
        <dbReference type="ARBA" id="ARBA00004429"/>
    </source>
</evidence>
<dbReference type="PIRSF" id="PIRSF006247">
    <property type="entry name" value="TrkH"/>
    <property type="match status" value="1"/>
</dbReference>
<evidence type="ECO:0000256" key="11">
    <source>
        <dbReference type="ARBA" id="ARBA00023136"/>
    </source>
</evidence>
<feature type="transmembrane region" description="Helical" evidence="14">
    <location>
        <begin position="280"/>
        <end position="300"/>
    </location>
</feature>
<dbReference type="Pfam" id="PF02386">
    <property type="entry name" value="TrkH"/>
    <property type="match status" value="2"/>
</dbReference>
<feature type="binding site" evidence="13">
    <location>
        <position position="111"/>
    </location>
    <ligand>
        <name>K(+)</name>
        <dbReference type="ChEBI" id="CHEBI:29103"/>
    </ligand>
</feature>
<feature type="transmembrane region" description="Helical" evidence="14">
    <location>
        <begin position="238"/>
        <end position="260"/>
    </location>
</feature>
<comment type="similarity">
    <text evidence="2 12">Belongs to the TrkH potassium transport family.</text>
</comment>
<dbReference type="PANTHER" id="PTHR32024:SF2">
    <property type="entry name" value="TRK SYSTEM POTASSIUM UPTAKE PROTEIN TRKG-RELATED"/>
    <property type="match status" value="1"/>
</dbReference>
<feature type="binding site" evidence="13">
    <location>
        <position position="112"/>
    </location>
    <ligand>
        <name>K(+)</name>
        <dbReference type="ChEBI" id="CHEBI:29103"/>
    </ligand>
</feature>
<feature type="binding site" evidence="13">
    <location>
        <position position="221"/>
    </location>
    <ligand>
        <name>K(+)</name>
        <dbReference type="ChEBI" id="CHEBI:29103"/>
    </ligand>
</feature>
<evidence type="ECO:0000256" key="3">
    <source>
        <dbReference type="ARBA" id="ARBA00022448"/>
    </source>
</evidence>
<feature type="transmembrane region" description="Helical" evidence="14">
    <location>
        <begin position="455"/>
        <end position="480"/>
    </location>
</feature>
<comment type="function">
    <text evidence="12">Low-affinity potassium transport system. Interacts with Trk system potassium uptake protein TrkA.</text>
</comment>
<feature type="transmembrane region" description="Helical" evidence="14">
    <location>
        <begin position="136"/>
        <end position="161"/>
    </location>
</feature>
<keyword evidence="5 12" id="KW-0997">Cell inner membrane</keyword>
<feature type="binding site" evidence="13">
    <location>
        <position position="434"/>
    </location>
    <ligand>
        <name>K(+)</name>
        <dbReference type="ChEBI" id="CHEBI:29103"/>
    </ligand>
</feature>
<dbReference type="EMBL" id="JAUUUU010000003">
    <property type="protein sequence ID" value="MDP1520782.1"/>
    <property type="molecule type" value="Genomic_DNA"/>
</dbReference>
<feature type="transmembrane region" description="Helical" evidence="14">
    <location>
        <begin position="12"/>
        <end position="32"/>
    </location>
</feature>
<keyword evidence="6 12" id="KW-0633">Potassium transport</keyword>
<evidence type="ECO:0000256" key="13">
    <source>
        <dbReference type="PIRSR" id="PIRSR006247-1"/>
    </source>
</evidence>
<keyword evidence="7 14" id="KW-0812">Transmembrane</keyword>
<evidence type="ECO:0000256" key="12">
    <source>
        <dbReference type="PIRNR" id="PIRNR006247"/>
    </source>
</evidence>
<evidence type="ECO:0000256" key="14">
    <source>
        <dbReference type="SAM" id="Phobius"/>
    </source>
</evidence>
<feature type="binding site" evidence="13">
    <location>
        <position position="318"/>
    </location>
    <ligand>
        <name>K(+)</name>
        <dbReference type="ChEBI" id="CHEBI:29103"/>
    </ligand>
</feature>
<evidence type="ECO:0000256" key="5">
    <source>
        <dbReference type="ARBA" id="ARBA00022519"/>
    </source>
</evidence>
<feature type="transmembrane region" description="Helical" evidence="14">
    <location>
        <begin position="208"/>
        <end position="226"/>
    </location>
</feature>
<comment type="subcellular location">
    <subcellularLocation>
        <location evidence="1 12">Cell inner membrane</location>
        <topology evidence="1 12">Multi-pass membrane protein</topology>
    </subcellularLocation>
</comment>